<evidence type="ECO:0000256" key="6">
    <source>
        <dbReference type="ARBA" id="ARBA00023136"/>
    </source>
</evidence>
<dbReference type="GO" id="GO:0005549">
    <property type="term" value="F:odorant binding"/>
    <property type="evidence" value="ECO:0007669"/>
    <property type="project" value="InterPro"/>
</dbReference>
<evidence type="ECO:0000256" key="8">
    <source>
        <dbReference type="ARBA" id="ARBA00023224"/>
    </source>
</evidence>
<keyword evidence="5" id="KW-1133">Transmembrane helix</keyword>
<keyword evidence="2" id="KW-0716">Sensory transduction</keyword>
<keyword evidence="7" id="KW-0675">Receptor</keyword>
<dbReference type="GO" id="GO:0016020">
    <property type="term" value="C:membrane"/>
    <property type="evidence" value="ECO:0007669"/>
    <property type="project" value="UniProtKB-SubCell"/>
</dbReference>
<dbReference type="GO" id="GO:0007165">
    <property type="term" value="P:signal transduction"/>
    <property type="evidence" value="ECO:0007669"/>
    <property type="project" value="UniProtKB-KW"/>
</dbReference>
<name>A0AAV8WRM9_9CUCU</name>
<evidence type="ECO:0000256" key="7">
    <source>
        <dbReference type="ARBA" id="ARBA00023170"/>
    </source>
</evidence>
<evidence type="ECO:0000313" key="10">
    <source>
        <dbReference type="Proteomes" id="UP001162156"/>
    </source>
</evidence>
<dbReference type="AlphaFoldDB" id="A0AAV8WRM9"/>
<keyword evidence="4" id="KW-0552">Olfaction</keyword>
<comment type="subcellular location">
    <subcellularLocation>
        <location evidence="1">Membrane</location>
        <topology evidence="1">Multi-pass membrane protein</topology>
    </subcellularLocation>
</comment>
<sequence>MESTATKSACYESNWTECELVVRKVLIIIAERSKRPLFLTAGKFSMLSLASFTGVRRYMYMWQSYAIRLFAK</sequence>
<comment type="caution">
    <text evidence="9">The sequence shown here is derived from an EMBL/GenBank/DDBJ whole genome shotgun (WGS) entry which is preliminary data.</text>
</comment>
<protein>
    <submittedName>
        <fullName evidence="9">Uncharacterized protein</fullName>
    </submittedName>
</protein>
<keyword evidence="3" id="KW-0812">Transmembrane</keyword>
<gene>
    <name evidence="9" type="ORF">NQ314_019010</name>
</gene>
<evidence type="ECO:0000256" key="2">
    <source>
        <dbReference type="ARBA" id="ARBA00022606"/>
    </source>
</evidence>
<organism evidence="9 10">
    <name type="scientific">Rhamnusium bicolor</name>
    <dbReference type="NCBI Taxonomy" id="1586634"/>
    <lineage>
        <taxon>Eukaryota</taxon>
        <taxon>Metazoa</taxon>
        <taxon>Ecdysozoa</taxon>
        <taxon>Arthropoda</taxon>
        <taxon>Hexapoda</taxon>
        <taxon>Insecta</taxon>
        <taxon>Pterygota</taxon>
        <taxon>Neoptera</taxon>
        <taxon>Endopterygota</taxon>
        <taxon>Coleoptera</taxon>
        <taxon>Polyphaga</taxon>
        <taxon>Cucujiformia</taxon>
        <taxon>Chrysomeloidea</taxon>
        <taxon>Cerambycidae</taxon>
        <taxon>Lepturinae</taxon>
        <taxon>Rhagiini</taxon>
        <taxon>Rhamnusium</taxon>
    </lineage>
</organism>
<evidence type="ECO:0000256" key="4">
    <source>
        <dbReference type="ARBA" id="ARBA00022725"/>
    </source>
</evidence>
<keyword evidence="8" id="KW-0807">Transducer</keyword>
<evidence type="ECO:0000256" key="3">
    <source>
        <dbReference type="ARBA" id="ARBA00022692"/>
    </source>
</evidence>
<dbReference type="Proteomes" id="UP001162156">
    <property type="component" value="Unassembled WGS sequence"/>
</dbReference>
<dbReference type="InterPro" id="IPR004117">
    <property type="entry name" value="7tm6_olfct_rcpt"/>
</dbReference>
<evidence type="ECO:0000313" key="9">
    <source>
        <dbReference type="EMBL" id="KAJ8928421.1"/>
    </source>
</evidence>
<evidence type="ECO:0000256" key="1">
    <source>
        <dbReference type="ARBA" id="ARBA00004141"/>
    </source>
</evidence>
<reference evidence="9" key="1">
    <citation type="journal article" date="2023" name="Insect Mol. Biol.">
        <title>Genome sequencing provides insights into the evolution of gene families encoding plant cell wall-degrading enzymes in longhorned beetles.</title>
        <authorList>
            <person name="Shin N.R."/>
            <person name="Okamura Y."/>
            <person name="Kirsch R."/>
            <person name="Pauchet Y."/>
        </authorList>
    </citation>
    <scope>NUCLEOTIDE SEQUENCE</scope>
    <source>
        <strain evidence="9">RBIC_L_NR</strain>
    </source>
</reference>
<accession>A0AAV8WRM9</accession>
<evidence type="ECO:0000256" key="5">
    <source>
        <dbReference type="ARBA" id="ARBA00022989"/>
    </source>
</evidence>
<dbReference type="GO" id="GO:0004984">
    <property type="term" value="F:olfactory receptor activity"/>
    <property type="evidence" value="ECO:0007669"/>
    <property type="project" value="InterPro"/>
</dbReference>
<keyword evidence="10" id="KW-1185">Reference proteome</keyword>
<dbReference type="EMBL" id="JANEYF010005380">
    <property type="protein sequence ID" value="KAJ8928421.1"/>
    <property type="molecule type" value="Genomic_DNA"/>
</dbReference>
<proteinExistence type="predicted"/>
<dbReference type="Pfam" id="PF02949">
    <property type="entry name" value="7tm_6"/>
    <property type="match status" value="1"/>
</dbReference>
<keyword evidence="6" id="KW-0472">Membrane</keyword>